<keyword evidence="3" id="KW-1185">Reference proteome</keyword>
<gene>
    <name evidence="2" type="ORF">AXF42_Ash000317</name>
</gene>
<evidence type="ECO:0000313" key="3">
    <source>
        <dbReference type="Proteomes" id="UP000236161"/>
    </source>
</evidence>
<accession>A0A2I0AG06</accession>
<dbReference type="CDD" id="cd23659">
    <property type="entry name" value="USP_At3g01520-like"/>
    <property type="match status" value="1"/>
</dbReference>
<dbReference type="STRING" id="1088818.A0A2I0AG06"/>
<dbReference type="SUPFAM" id="SSF52402">
    <property type="entry name" value="Adenine nucleotide alpha hydrolases-like"/>
    <property type="match status" value="1"/>
</dbReference>
<dbReference type="PRINTS" id="PR01438">
    <property type="entry name" value="UNVRSLSTRESS"/>
</dbReference>
<organism evidence="2 3">
    <name type="scientific">Apostasia shenzhenica</name>
    <dbReference type="NCBI Taxonomy" id="1088818"/>
    <lineage>
        <taxon>Eukaryota</taxon>
        <taxon>Viridiplantae</taxon>
        <taxon>Streptophyta</taxon>
        <taxon>Embryophyta</taxon>
        <taxon>Tracheophyta</taxon>
        <taxon>Spermatophyta</taxon>
        <taxon>Magnoliopsida</taxon>
        <taxon>Liliopsida</taxon>
        <taxon>Asparagales</taxon>
        <taxon>Orchidaceae</taxon>
        <taxon>Apostasioideae</taxon>
        <taxon>Apostasia</taxon>
    </lineage>
</organism>
<dbReference type="InterPro" id="IPR006016">
    <property type="entry name" value="UspA"/>
</dbReference>
<evidence type="ECO:0000313" key="2">
    <source>
        <dbReference type="EMBL" id="PKA54483.1"/>
    </source>
</evidence>
<dbReference type="EMBL" id="KZ451982">
    <property type="protein sequence ID" value="PKA54483.1"/>
    <property type="molecule type" value="Genomic_DNA"/>
</dbReference>
<dbReference type="Pfam" id="PF00582">
    <property type="entry name" value="Usp"/>
    <property type="match status" value="1"/>
</dbReference>
<dbReference type="AlphaFoldDB" id="A0A2I0AG06"/>
<dbReference type="PANTHER" id="PTHR31964">
    <property type="entry name" value="ADENINE NUCLEOTIDE ALPHA HYDROLASES-LIKE SUPERFAMILY PROTEIN"/>
    <property type="match status" value="1"/>
</dbReference>
<dbReference type="InterPro" id="IPR014729">
    <property type="entry name" value="Rossmann-like_a/b/a_fold"/>
</dbReference>
<dbReference type="PANTHER" id="PTHR31964:SF125">
    <property type="entry name" value="OS05G0357525 PROTEIN"/>
    <property type="match status" value="1"/>
</dbReference>
<dbReference type="InterPro" id="IPR006015">
    <property type="entry name" value="Universal_stress_UspA"/>
</dbReference>
<evidence type="ECO:0000259" key="1">
    <source>
        <dbReference type="Pfam" id="PF00582"/>
    </source>
</evidence>
<name>A0A2I0AG06_9ASPA</name>
<sequence>MGRRIVLAVDEGEESRHALTWCLENIAAPSPPAESAAAGTDGGAGDTVLLVYARPPRVVYSALDGTGYLFSGDVIASMDKYSIDLANVVISKAMAVCAGYPNVKVETRVRAGDPRDVICEAVEELGADILVIGSHGYGLFKRALLGSVSSHCAQNAKCPVVIVKMPKS</sequence>
<dbReference type="Proteomes" id="UP000236161">
    <property type="component" value="Unassembled WGS sequence"/>
</dbReference>
<dbReference type="OrthoDB" id="843225at2759"/>
<dbReference type="Gene3D" id="3.40.50.620">
    <property type="entry name" value="HUPs"/>
    <property type="match status" value="1"/>
</dbReference>
<reference evidence="2 3" key="1">
    <citation type="journal article" date="2017" name="Nature">
        <title>The Apostasia genome and the evolution of orchids.</title>
        <authorList>
            <person name="Zhang G.Q."/>
            <person name="Liu K.W."/>
            <person name="Li Z."/>
            <person name="Lohaus R."/>
            <person name="Hsiao Y.Y."/>
            <person name="Niu S.C."/>
            <person name="Wang J.Y."/>
            <person name="Lin Y.C."/>
            <person name="Xu Q."/>
            <person name="Chen L.J."/>
            <person name="Yoshida K."/>
            <person name="Fujiwara S."/>
            <person name="Wang Z.W."/>
            <person name="Zhang Y.Q."/>
            <person name="Mitsuda N."/>
            <person name="Wang M."/>
            <person name="Liu G.H."/>
            <person name="Pecoraro L."/>
            <person name="Huang H.X."/>
            <person name="Xiao X.J."/>
            <person name="Lin M."/>
            <person name="Wu X.Y."/>
            <person name="Wu W.L."/>
            <person name="Chen Y.Y."/>
            <person name="Chang S.B."/>
            <person name="Sakamoto S."/>
            <person name="Ohme-Takagi M."/>
            <person name="Yagi M."/>
            <person name="Zeng S.J."/>
            <person name="Shen C.Y."/>
            <person name="Yeh C.M."/>
            <person name="Luo Y.B."/>
            <person name="Tsai W.C."/>
            <person name="Van de Peer Y."/>
            <person name="Liu Z.J."/>
        </authorList>
    </citation>
    <scope>NUCLEOTIDE SEQUENCE [LARGE SCALE GENOMIC DNA]</scope>
    <source>
        <strain evidence="3">cv. Shenzhen</strain>
        <tissue evidence="2">Stem</tissue>
    </source>
</reference>
<proteinExistence type="predicted"/>
<feature type="domain" description="UspA" evidence="1">
    <location>
        <begin position="3"/>
        <end position="164"/>
    </location>
</feature>
<protein>
    <submittedName>
        <fullName evidence="2">Universal stress protein A-like protein</fullName>
    </submittedName>
</protein>